<organism evidence="7 8">
    <name type="scientific">Micropruina glycogenica</name>
    <dbReference type="NCBI Taxonomy" id="75385"/>
    <lineage>
        <taxon>Bacteria</taxon>
        <taxon>Bacillati</taxon>
        <taxon>Actinomycetota</taxon>
        <taxon>Actinomycetes</taxon>
        <taxon>Propionibacteriales</taxon>
        <taxon>Nocardioidaceae</taxon>
        <taxon>Micropruina</taxon>
    </lineage>
</organism>
<evidence type="ECO:0000256" key="5">
    <source>
        <dbReference type="ARBA" id="ARBA00023136"/>
    </source>
</evidence>
<dbReference type="InterPro" id="IPR003740">
    <property type="entry name" value="YitT"/>
</dbReference>
<keyword evidence="3 6" id="KW-0812">Transmembrane</keyword>
<feature type="transmembrane region" description="Helical" evidence="6">
    <location>
        <begin position="187"/>
        <end position="204"/>
    </location>
</feature>
<proteinExistence type="predicted"/>
<evidence type="ECO:0000313" key="8">
    <source>
        <dbReference type="Proteomes" id="UP000238164"/>
    </source>
</evidence>
<sequence>MTSPARVTRPAQPEHRPQTKHGVVEDVLGLLVGTVLASFGLFLLHSSSTVTGGTAGLALLLSYALPVPFGAIFVAVNLPFLIAAISRKGLDFTLRTLLAIAVLTALTALHTAVVPPLTLPPLYAALLGNVLAGVGLLILFRHRASLGGFNIVGLIMQERRGIPAGYVQLVLDLMVLLASLIVLPLPLVAVSALGAVVLNVAIALNHRADRYTGW</sequence>
<evidence type="ECO:0000256" key="1">
    <source>
        <dbReference type="ARBA" id="ARBA00004651"/>
    </source>
</evidence>
<accession>A0A2N9JJ71</accession>
<dbReference type="RefSeq" id="WP_105186289.1">
    <property type="nucleotide sequence ID" value="NZ_BAAAGO010000031.1"/>
</dbReference>
<feature type="transmembrane region" description="Helical" evidence="6">
    <location>
        <begin position="97"/>
        <end position="115"/>
    </location>
</feature>
<evidence type="ECO:0000256" key="4">
    <source>
        <dbReference type="ARBA" id="ARBA00022989"/>
    </source>
</evidence>
<dbReference type="KEGG" id="mgg:MPLG2_2561"/>
<gene>
    <name evidence="7" type="ORF">MPLG2_2561</name>
</gene>
<dbReference type="InterPro" id="IPR051461">
    <property type="entry name" value="UPF0750_membrane"/>
</dbReference>
<keyword evidence="2" id="KW-1003">Cell membrane</keyword>
<keyword evidence="4 6" id="KW-1133">Transmembrane helix</keyword>
<feature type="transmembrane region" description="Helical" evidence="6">
    <location>
        <begin position="63"/>
        <end position="85"/>
    </location>
</feature>
<dbReference type="GO" id="GO:0005886">
    <property type="term" value="C:plasma membrane"/>
    <property type="evidence" value="ECO:0007669"/>
    <property type="project" value="UniProtKB-SubCell"/>
</dbReference>
<dbReference type="AlphaFoldDB" id="A0A2N9JJ71"/>
<protein>
    <recommendedName>
        <fullName evidence="9">YitT family protein</fullName>
    </recommendedName>
</protein>
<comment type="subcellular location">
    <subcellularLocation>
        <location evidence="1">Cell membrane</location>
        <topology evidence="1">Multi-pass membrane protein</topology>
    </subcellularLocation>
</comment>
<evidence type="ECO:0008006" key="9">
    <source>
        <dbReference type="Google" id="ProtNLM"/>
    </source>
</evidence>
<evidence type="ECO:0000256" key="6">
    <source>
        <dbReference type="SAM" id="Phobius"/>
    </source>
</evidence>
<evidence type="ECO:0000313" key="7">
    <source>
        <dbReference type="EMBL" id="SPD87591.1"/>
    </source>
</evidence>
<dbReference type="PANTHER" id="PTHR33545:SF5">
    <property type="entry name" value="UPF0750 MEMBRANE PROTEIN YITT"/>
    <property type="match status" value="1"/>
</dbReference>
<feature type="transmembrane region" description="Helical" evidence="6">
    <location>
        <begin position="23"/>
        <end position="43"/>
    </location>
</feature>
<reference evidence="7 8" key="1">
    <citation type="submission" date="2018-02" db="EMBL/GenBank/DDBJ databases">
        <authorList>
            <person name="Cohen D.B."/>
            <person name="Kent A.D."/>
        </authorList>
    </citation>
    <scope>NUCLEOTIDE SEQUENCE [LARGE SCALE GENOMIC DNA]</scope>
    <source>
        <strain evidence="7">1</strain>
    </source>
</reference>
<evidence type="ECO:0000256" key="3">
    <source>
        <dbReference type="ARBA" id="ARBA00022692"/>
    </source>
</evidence>
<name>A0A2N9JJ71_9ACTN</name>
<evidence type="ECO:0000256" key="2">
    <source>
        <dbReference type="ARBA" id="ARBA00022475"/>
    </source>
</evidence>
<dbReference type="EMBL" id="LT985188">
    <property type="protein sequence ID" value="SPD87591.1"/>
    <property type="molecule type" value="Genomic_DNA"/>
</dbReference>
<dbReference type="PANTHER" id="PTHR33545">
    <property type="entry name" value="UPF0750 MEMBRANE PROTEIN YITT-RELATED"/>
    <property type="match status" value="1"/>
</dbReference>
<dbReference type="Pfam" id="PF02588">
    <property type="entry name" value="YitT_membrane"/>
    <property type="match status" value="1"/>
</dbReference>
<feature type="transmembrane region" description="Helical" evidence="6">
    <location>
        <begin position="121"/>
        <end position="140"/>
    </location>
</feature>
<feature type="transmembrane region" description="Helical" evidence="6">
    <location>
        <begin position="161"/>
        <end position="181"/>
    </location>
</feature>
<dbReference type="Proteomes" id="UP000238164">
    <property type="component" value="Chromosome 1"/>
</dbReference>
<keyword evidence="8" id="KW-1185">Reference proteome</keyword>
<keyword evidence="5 6" id="KW-0472">Membrane</keyword>